<feature type="compositionally biased region" description="Low complexity" evidence="5">
    <location>
        <begin position="72"/>
        <end position="87"/>
    </location>
</feature>
<evidence type="ECO:0000313" key="8">
    <source>
        <dbReference type="EMBL" id="QUX29133.1"/>
    </source>
</evidence>
<protein>
    <submittedName>
        <fullName evidence="8">DUF1707 and DUF4870 domain-containing protein</fullName>
    </submittedName>
</protein>
<feature type="domain" description="DUF1707" evidence="7">
    <location>
        <begin position="20"/>
        <end position="71"/>
    </location>
</feature>
<keyword evidence="2 6" id="KW-0812">Transmembrane</keyword>
<evidence type="ECO:0000256" key="6">
    <source>
        <dbReference type="SAM" id="Phobius"/>
    </source>
</evidence>
<dbReference type="InterPro" id="IPR012551">
    <property type="entry name" value="DUF1707_SHOCT-like"/>
</dbReference>
<proteinExistence type="predicted"/>
<dbReference type="Proteomes" id="UP000678016">
    <property type="component" value="Chromosome"/>
</dbReference>
<keyword evidence="4 6" id="KW-0472">Membrane</keyword>
<feature type="transmembrane region" description="Helical" evidence="6">
    <location>
        <begin position="178"/>
        <end position="198"/>
    </location>
</feature>
<keyword evidence="3 6" id="KW-1133">Transmembrane helix</keyword>
<dbReference type="Pfam" id="PF09685">
    <property type="entry name" value="MamF_MmsF"/>
    <property type="match status" value="1"/>
</dbReference>
<evidence type="ECO:0000256" key="3">
    <source>
        <dbReference type="ARBA" id="ARBA00022989"/>
    </source>
</evidence>
<evidence type="ECO:0000256" key="1">
    <source>
        <dbReference type="ARBA" id="ARBA00004141"/>
    </source>
</evidence>
<comment type="subcellular location">
    <subcellularLocation>
        <location evidence="1">Membrane</location>
        <topology evidence="1">Multi-pass membrane protein</topology>
    </subcellularLocation>
</comment>
<evidence type="ECO:0000259" key="7">
    <source>
        <dbReference type="Pfam" id="PF08044"/>
    </source>
</evidence>
<feature type="region of interest" description="Disordered" evidence="5">
    <location>
        <begin position="1"/>
        <end position="22"/>
    </location>
</feature>
<evidence type="ECO:0000256" key="5">
    <source>
        <dbReference type="SAM" id="MobiDB-lite"/>
    </source>
</evidence>
<organism evidence="8 9">
    <name type="scientific">Nocardiopsis akebiae</name>
    <dbReference type="NCBI Taxonomy" id="2831968"/>
    <lineage>
        <taxon>Bacteria</taxon>
        <taxon>Bacillati</taxon>
        <taxon>Actinomycetota</taxon>
        <taxon>Actinomycetes</taxon>
        <taxon>Streptosporangiales</taxon>
        <taxon>Nocardiopsidaceae</taxon>
        <taxon>Nocardiopsis</taxon>
    </lineage>
</organism>
<evidence type="ECO:0000256" key="4">
    <source>
        <dbReference type="ARBA" id="ARBA00023136"/>
    </source>
</evidence>
<dbReference type="InterPro" id="IPR019109">
    <property type="entry name" value="MamF_MmsF"/>
</dbReference>
<evidence type="ECO:0000256" key="2">
    <source>
        <dbReference type="ARBA" id="ARBA00022692"/>
    </source>
</evidence>
<dbReference type="RefSeq" id="WP_212642018.1">
    <property type="nucleotide sequence ID" value="NZ_CP074132.1"/>
</dbReference>
<name>A0ABX8C4A6_9ACTN</name>
<sequence length="213" mass="23189">MQDPQYPARRPWEPQARPQIRLTDAERDAAIKVLQEAFGRGQLDEEELDERTDRAMRAKFGADLAPLTEDLGVTPAGTPQAAPGPFGRFTGQGGSQSADSREPLPSTPVDRVVAAVGHAGNYFLPVIAPLLLLLVSDRISPYVRRQAMESLNFQLFCVIAGLTSLALFWLVAPLLVTLAVALGWAILPAIASISSLLGNNWRYPFTVRVLKDS</sequence>
<dbReference type="EMBL" id="CP074132">
    <property type="protein sequence ID" value="QUX29133.1"/>
    <property type="molecule type" value="Genomic_DNA"/>
</dbReference>
<evidence type="ECO:0000313" key="9">
    <source>
        <dbReference type="Proteomes" id="UP000678016"/>
    </source>
</evidence>
<keyword evidence="9" id="KW-1185">Reference proteome</keyword>
<accession>A0ABX8C4A6</accession>
<feature type="transmembrane region" description="Helical" evidence="6">
    <location>
        <begin position="155"/>
        <end position="172"/>
    </location>
</feature>
<reference evidence="9" key="1">
    <citation type="submission" date="2021-05" db="EMBL/GenBank/DDBJ databases">
        <title>Direct Submission.</title>
        <authorList>
            <person name="Li K."/>
            <person name="Gao J."/>
        </authorList>
    </citation>
    <scope>NUCLEOTIDE SEQUENCE [LARGE SCALE GENOMIC DNA]</scope>
    <source>
        <strain evidence="9">HDS12</strain>
    </source>
</reference>
<feature type="region of interest" description="Disordered" evidence="5">
    <location>
        <begin position="69"/>
        <end position="106"/>
    </location>
</feature>
<dbReference type="Pfam" id="PF08044">
    <property type="entry name" value="DUF1707"/>
    <property type="match status" value="1"/>
</dbReference>
<gene>
    <name evidence="8" type="ORF">KGD83_00535</name>
</gene>